<dbReference type="OrthoDB" id="5154292at2759"/>
<organism evidence="2 3">
    <name type="scientific">Ophiocordyceps polyrhachis-furcata BCC 54312</name>
    <dbReference type="NCBI Taxonomy" id="1330021"/>
    <lineage>
        <taxon>Eukaryota</taxon>
        <taxon>Fungi</taxon>
        <taxon>Dikarya</taxon>
        <taxon>Ascomycota</taxon>
        <taxon>Pezizomycotina</taxon>
        <taxon>Sordariomycetes</taxon>
        <taxon>Hypocreomycetidae</taxon>
        <taxon>Hypocreales</taxon>
        <taxon>Ophiocordycipitaceae</taxon>
        <taxon>Ophiocordyceps</taxon>
    </lineage>
</organism>
<accession>A0A367KYY0</accession>
<proteinExistence type="predicted"/>
<evidence type="ECO:0000313" key="2">
    <source>
        <dbReference type="EMBL" id="RCI07381.1"/>
    </source>
</evidence>
<evidence type="ECO:0000313" key="3">
    <source>
        <dbReference type="Proteomes" id="UP000253664"/>
    </source>
</evidence>
<feature type="region of interest" description="Disordered" evidence="1">
    <location>
        <begin position="340"/>
        <end position="381"/>
    </location>
</feature>
<dbReference type="Proteomes" id="UP000253664">
    <property type="component" value="Unassembled WGS sequence"/>
</dbReference>
<feature type="compositionally biased region" description="Gly residues" evidence="1">
    <location>
        <begin position="300"/>
        <end position="311"/>
    </location>
</feature>
<feature type="compositionally biased region" description="Basic and acidic residues" evidence="1">
    <location>
        <begin position="279"/>
        <end position="296"/>
    </location>
</feature>
<feature type="compositionally biased region" description="Basic residues" evidence="1">
    <location>
        <begin position="74"/>
        <end position="83"/>
    </location>
</feature>
<feature type="compositionally biased region" description="Basic and acidic residues" evidence="1">
    <location>
        <begin position="364"/>
        <end position="381"/>
    </location>
</feature>
<protein>
    <submittedName>
        <fullName evidence="2">Uncharacterized protein</fullName>
    </submittedName>
</protein>
<feature type="compositionally biased region" description="Basic and acidic residues" evidence="1">
    <location>
        <begin position="153"/>
        <end position="179"/>
    </location>
</feature>
<dbReference type="EMBL" id="LKCN02000032">
    <property type="protein sequence ID" value="RCI07381.1"/>
    <property type="molecule type" value="Genomic_DNA"/>
</dbReference>
<gene>
    <name evidence="2" type="ORF">L249_3635</name>
</gene>
<dbReference type="AlphaFoldDB" id="A0A367KYY0"/>
<sequence length="381" mass="40172">MTTGRINQITVVRRGRPAGALSGAPERCSVVWRRRGAPPGRGRESAAAAFRFPPRALTRAAPRGAMPGGDGPRRRISPRRVRHGGVGDAWLPPVAAASAGRIPSSRPQKPGLPRTGWGSPLPPLRDQPRGTPRRLETPGGPGAARRPASYACREPEPARSDRRGEADARPDMGRVRRAAEGGGRTARAALSGHPHPAPASPRGGYVTYPAPRTSARTPTPPPDGEVIGFRPGGRRSARRAPAGTGGAGERGVAAARWETSQHPPRGPPRADGVDGWGDQGRRSDRGRYGDARHEDVEGTGVAGGRQRGGGSLSSTRRLFFPPLPLPPLIVPAGAIRARGMASTKVPRAPRHHVAGAQTSAGTRRPRESVRWDESSQGAHDR</sequence>
<comment type="caution">
    <text evidence="2">The sequence shown here is derived from an EMBL/GenBank/DDBJ whole genome shotgun (WGS) entry which is preliminary data.</text>
</comment>
<evidence type="ECO:0000256" key="1">
    <source>
        <dbReference type="SAM" id="MobiDB-lite"/>
    </source>
</evidence>
<reference evidence="2 3" key="1">
    <citation type="journal article" date="2015" name="BMC Genomics">
        <title>Insights from the genome of Ophiocordyceps polyrhachis-furcata to pathogenicity and host specificity in insect fungi.</title>
        <authorList>
            <person name="Wichadakul D."/>
            <person name="Kobmoo N."/>
            <person name="Ingsriswang S."/>
            <person name="Tangphatsornruang S."/>
            <person name="Chantasingh D."/>
            <person name="Luangsa-ard J.J."/>
            <person name="Eurwilaichitr L."/>
        </authorList>
    </citation>
    <scope>NUCLEOTIDE SEQUENCE [LARGE SCALE GENOMIC DNA]</scope>
    <source>
        <strain evidence="2 3">BCC 54312</strain>
    </source>
</reference>
<feature type="region of interest" description="Disordered" evidence="1">
    <location>
        <begin position="34"/>
        <end position="326"/>
    </location>
</feature>
<feature type="compositionally biased region" description="Low complexity" evidence="1">
    <location>
        <begin position="37"/>
        <end position="65"/>
    </location>
</feature>
<name>A0A367KYY0_9HYPO</name>
<keyword evidence="3" id="KW-1185">Reference proteome</keyword>